<dbReference type="SUPFAM" id="SSF101898">
    <property type="entry name" value="NHL repeat"/>
    <property type="match status" value="1"/>
</dbReference>
<dbReference type="Gene3D" id="2.120.10.30">
    <property type="entry name" value="TolB, C-terminal domain"/>
    <property type="match status" value="1"/>
</dbReference>
<reference evidence="1" key="1">
    <citation type="submission" date="2018-11" db="EMBL/GenBank/DDBJ databases">
        <authorList>
            <person name="Alioto T."/>
            <person name="Alioto T."/>
        </authorList>
    </citation>
    <scope>NUCLEOTIDE SEQUENCE</scope>
</reference>
<comment type="caution">
    <text evidence="1">The sequence shown here is derived from an EMBL/GenBank/DDBJ whole genome shotgun (WGS) entry which is preliminary data.</text>
</comment>
<proteinExistence type="predicted"/>
<dbReference type="AlphaFoldDB" id="A0A8B6F0Y4"/>
<dbReference type="InterPro" id="IPR011042">
    <property type="entry name" value="6-blade_b-propeller_TolB-like"/>
</dbReference>
<evidence type="ECO:0008006" key="3">
    <source>
        <dbReference type="Google" id="ProtNLM"/>
    </source>
</evidence>
<keyword evidence="2" id="KW-1185">Reference proteome</keyword>
<organism evidence="1 2">
    <name type="scientific">Mytilus galloprovincialis</name>
    <name type="common">Mediterranean mussel</name>
    <dbReference type="NCBI Taxonomy" id="29158"/>
    <lineage>
        <taxon>Eukaryota</taxon>
        <taxon>Metazoa</taxon>
        <taxon>Spiralia</taxon>
        <taxon>Lophotrochozoa</taxon>
        <taxon>Mollusca</taxon>
        <taxon>Bivalvia</taxon>
        <taxon>Autobranchia</taxon>
        <taxon>Pteriomorphia</taxon>
        <taxon>Mytilida</taxon>
        <taxon>Mytiloidea</taxon>
        <taxon>Mytilidae</taxon>
        <taxon>Mytilinae</taxon>
        <taxon>Mytilus</taxon>
    </lineage>
</organism>
<dbReference type="EMBL" id="UYJE01005980">
    <property type="protein sequence ID" value="VDI42065.1"/>
    <property type="molecule type" value="Genomic_DNA"/>
</dbReference>
<evidence type="ECO:0000313" key="2">
    <source>
        <dbReference type="Proteomes" id="UP000596742"/>
    </source>
</evidence>
<evidence type="ECO:0000313" key="1">
    <source>
        <dbReference type="EMBL" id="VDI42065.1"/>
    </source>
</evidence>
<name>A0A8B6F0Y4_MYTGA</name>
<gene>
    <name evidence="1" type="ORF">MGAL_10B087922</name>
</gene>
<sequence>MWINNTVTNKLRKIQLKKGSEPVQILKKLKAFAFSMALLPTGDLLISSKTDALQILSKATGEIKRSIFSFAPLLTLAVHVTKANQIIVGVRENGEPFPVNGPRQVIVLDMNGRKEKVYHLDNNGQSIFTAAARITSDNDNNCYVLDRLNADYDGRIVALNKTNGIRWVYSDQHINKQRTFTPKDLMATKSDNIIVADSTHHIIHIIDTYYGQCVYYLYTKDQLGIQLPFSLDFDNTGTLYIGCGTYKSGSDEAKLYTVQVSGFGIW</sequence>
<accession>A0A8B6F0Y4</accession>
<dbReference type="Proteomes" id="UP000596742">
    <property type="component" value="Unassembled WGS sequence"/>
</dbReference>
<protein>
    <recommendedName>
        <fullName evidence="3">Tripartite motif-containing protein 2</fullName>
    </recommendedName>
</protein>